<keyword evidence="1" id="KW-0812">Transmembrane</keyword>
<keyword evidence="1" id="KW-0472">Membrane</keyword>
<gene>
    <name evidence="2" type="ORF">Vretimale_12367</name>
</gene>
<comment type="caution">
    <text evidence="2">The sequence shown here is derived from an EMBL/GenBank/DDBJ whole genome shotgun (WGS) entry which is preliminary data.</text>
</comment>
<feature type="non-terminal residue" evidence="2">
    <location>
        <position position="187"/>
    </location>
</feature>
<feature type="transmembrane region" description="Helical" evidence="1">
    <location>
        <begin position="165"/>
        <end position="185"/>
    </location>
</feature>
<accession>A0A8J4GIA0</accession>
<feature type="transmembrane region" description="Helical" evidence="1">
    <location>
        <begin position="94"/>
        <end position="114"/>
    </location>
</feature>
<reference evidence="2" key="1">
    <citation type="journal article" date="2021" name="Proc. Natl. Acad. Sci. U.S.A.">
        <title>Three genomes in the algal genus Volvox reveal the fate of a haploid sex-determining region after a transition to homothallism.</title>
        <authorList>
            <person name="Yamamoto K."/>
            <person name="Hamaji T."/>
            <person name="Kawai-Toyooka H."/>
            <person name="Matsuzaki R."/>
            <person name="Takahashi F."/>
            <person name="Nishimura Y."/>
            <person name="Kawachi M."/>
            <person name="Noguchi H."/>
            <person name="Minakuchi Y."/>
            <person name="Umen J.G."/>
            <person name="Toyoda A."/>
            <person name="Nozaki H."/>
        </authorList>
    </citation>
    <scope>NUCLEOTIDE SEQUENCE</scope>
    <source>
        <strain evidence="2">NIES-3785</strain>
    </source>
</reference>
<dbReference type="Proteomes" id="UP000722791">
    <property type="component" value="Unassembled WGS sequence"/>
</dbReference>
<dbReference type="EMBL" id="BNCQ01000027">
    <property type="protein sequence ID" value="GIM08325.1"/>
    <property type="molecule type" value="Genomic_DNA"/>
</dbReference>
<evidence type="ECO:0000313" key="2">
    <source>
        <dbReference type="EMBL" id="GIM08325.1"/>
    </source>
</evidence>
<feature type="transmembrane region" description="Helical" evidence="1">
    <location>
        <begin position="126"/>
        <end position="145"/>
    </location>
</feature>
<keyword evidence="1" id="KW-1133">Transmembrane helix</keyword>
<feature type="transmembrane region" description="Helical" evidence="1">
    <location>
        <begin position="36"/>
        <end position="58"/>
    </location>
</feature>
<evidence type="ECO:0000313" key="3">
    <source>
        <dbReference type="Proteomes" id="UP000722791"/>
    </source>
</evidence>
<organism evidence="2 3">
    <name type="scientific">Volvox reticuliferus</name>
    <dbReference type="NCBI Taxonomy" id="1737510"/>
    <lineage>
        <taxon>Eukaryota</taxon>
        <taxon>Viridiplantae</taxon>
        <taxon>Chlorophyta</taxon>
        <taxon>core chlorophytes</taxon>
        <taxon>Chlorophyceae</taxon>
        <taxon>CS clade</taxon>
        <taxon>Chlamydomonadales</taxon>
        <taxon>Volvocaceae</taxon>
        <taxon>Volvox</taxon>
    </lineage>
</organism>
<evidence type="ECO:0000256" key="1">
    <source>
        <dbReference type="SAM" id="Phobius"/>
    </source>
</evidence>
<sequence length="187" mass="20345">CNCIIPTATNLVFRKMCQIKFEYTCNAGIAIKYNTILFILLSLAVAASTIFIGGLAALQNECHDDALYKGNTNDLRGVAGFSAIALTCKKIYRFYWFIVSFEYVVAAIGFYAVLVEGKLAALKGSVQGLFIIGTLLFIYTSNSFLNVLEVPLFQSETLRDRSKTAVAGAIITATLNALTVFATGYQS</sequence>
<name>A0A8J4GIA0_9CHLO</name>
<protein>
    <submittedName>
        <fullName evidence="2">Uncharacterized protein</fullName>
    </submittedName>
</protein>
<proteinExistence type="predicted"/>
<dbReference type="AlphaFoldDB" id="A0A8J4GIA0"/>